<dbReference type="PANTHER" id="PTHR34315">
    <property type="match status" value="1"/>
</dbReference>
<keyword evidence="4" id="KW-1185">Reference proteome</keyword>
<accession>A0A2U1SP12</accession>
<dbReference type="EMBL" id="PUIV01000023">
    <property type="protein sequence ID" value="PWB93351.1"/>
    <property type="molecule type" value="Genomic_DNA"/>
</dbReference>
<keyword evidence="3" id="KW-0223">Dioxygenase</keyword>
<evidence type="ECO:0000256" key="1">
    <source>
        <dbReference type="SAM" id="MobiDB-lite"/>
    </source>
</evidence>
<organism evidence="3 4">
    <name type="scientific">Methylosinus sporium</name>
    <dbReference type="NCBI Taxonomy" id="428"/>
    <lineage>
        <taxon>Bacteria</taxon>
        <taxon>Pseudomonadati</taxon>
        <taxon>Pseudomonadota</taxon>
        <taxon>Alphaproteobacteria</taxon>
        <taxon>Hyphomicrobiales</taxon>
        <taxon>Methylocystaceae</taxon>
        <taxon>Methylosinus</taxon>
    </lineage>
</organism>
<gene>
    <name evidence="3" type="ORF">C5689_13665</name>
</gene>
<name>A0A2U1SP12_METSR</name>
<dbReference type="GO" id="GO:0016702">
    <property type="term" value="F:oxidoreductase activity, acting on single donors with incorporation of molecular oxygen, incorporation of two atoms of oxygen"/>
    <property type="evidence" value="ECO:0007669"/>
    <property type="project" value="InterPro"/>
</dbReference>
<protein>
    <submittedName>
        <fullName evidence="3">Intradiol ring-cleavage dioxygenase</fullName>
    </submittedName>
</protein>
<evidence type="ECO:0000313" key="4">
    <source>
        <dbReference type="Proteomes" id="UP000245137"/>
    </source>
</evidence>
<dbReference type="RefSeq" id="WP_108917819.1">
    <property type="nucleotide sequence ID" value="NZ_BGJY01000007.1"/>
</dbReference>
<feature type="region of interest" description="Disordered" evidence="1">
    <location>
        <begin position="227"/>
        <end position="299"/>
    </location>
</feature>
<dbReference type="InterPro" id="IPR000627">
    <property type="entry name" value="Intradiol_dOase_C"/>
</dbReference>
<dbReference type="Pfam" id="PF00775">
    <property type="entry name" value="Dioxygenase_C"/>
    <property type="match status" value="1"/>
</dbReference>
<dbReference type="Proteomes" id="UP000245137">
    <property type="component" value="Unassembled WGS sequence"/>
</dbReference>
<feature type="compositionally biased region" description="Pro residues" evidence="1">
    <location>
        <begin position="233"/>
        <end position="286"/>
    </location>
</feature>
<dbReference type="PROSITE" id="PS51318">
    <property type="entry name" value="TAT"/>
    <property type="match status" value="1"/>
</dbReference>
<evidence type="ECO:0000313" key="3">
    <source>
        <dbReference type="EMBL" id="PWB93351.1"/>
    </source>
</evidence>
<dbReference type="InterPro" id="IPR006311">
    <property type="entry name" value="TAT_signal"/>
</dbReference>
<dbReference type="SUPFAM" id="SSF49482">
    <property type="entry name" value="Aromatic compound dioxygenase"/>
    <property type="match status" value="1"/>
</dbReference>
<comment type="caution">
    <text evidence="3">The sequence shown here is derived from an EMBL/GenBank/DDBJ whole genome shotgun (WGS) entry which is preliminary data.</text>
</comment>
<dbReference type="PANTHER" id="PTHR34315:SF1">
    <property type="entry name" value="INTRADIOL RING-CLEAVAGE DIOXYGENASES DOMAIN-CONTAINING PROTEIN-RELATED"/>
    <property type="match status" value="1"/>
</dbReference>
<dbReference type="GO" id="GO:0008199">
    <property type="term" value="F:ferric iron binding"/>
    <property type="evidence" value="ECO:0007669"/>
    <property type="project" value="InterPro"/>
</dbReference>
<dbReference type="Gene3D" id="2.60.130.10">
    <property type="entry name" value="Aromatic compound dioxygenase"/>
    <property type="match status" value="1"/>
</dbReference>
<proteinExistence type="predicted"/>
<evidence type="ECO:0000259" key="2">
    <source>
        <dbReference type="Pfam" id="PF00775"/>
    </source>
</evidence>
<feature type="domain" description="Intradiol ring-cleavage dioxygenases" evidence="2">
    <location>
        <begin position="62"/>
        <end position="165"/>
    </location>
</feature>
<dbReference type="InterPro" id="IPR015889">
    <property type="entry name" value="Intradiol_dOase_core"/>
</dbReference>
<dbReference type="AlphaFoldDB" id="A0A2U1SP12"/>
<sequence>MSDQIALTRRGLVAGALAGSATVMLPEAPSAETVALPLTAAAVEGPFYLDLDLRRFDIAEGLPGVPLDIVFVVHDETGAAFAGARVDVWHCDAQGRYSGFPGQGEDRRLDLSGKTFLRGTQIAGTDGRVRFSSLYPGWYPGRTTHIHFKIIDGAVTRLTSQFFLPDALSEFLYANVGDYARGRLRDTLNSTDGIALAAGETTHGELRETAGRYVASLRVRVDRKSVRAAPTPLFQPPPNGGPFAGPPPGGPPPGGDHFAGPPPGGFPPNGLPPGRFPGAPPRPPAPEGAERLRALLPKA</sequence>
<keyword evidence="3" id="KW-0560">Oxidoreductase</keyword>
<reference evidence="3 4" key="1">
    <citation type="journal article" date="2018" name="Appl. Microbiol. Biotechnol.">
        <title>Co-cultivation of the strictly anaerobic methanogen Methanosarcina barkeri with aerobic methanotrophs in an oxygen-limited membrane bioreactor.</title>
        <authorList>
            <person name="In 't Zandt M.H."/>
            <person name="van den Bosch T.J.M."/>
            <person name="Rijkers R."/>
            <person name="van Kessel M.A.H.J."/>
            <person name="Jetten M.S.M."/>
            <person name="Welte C.U."/>
        </authorList>
    </citation>
    <scope>NUCLEOTIDE SEQUENCE [LARGE SCALE GENOMIC DNA]</scope>
    <source>
        <strain evidence="3 4">DSM 17706</strain>
    </source>
</reference>